<evidence type="ECO:0000313" key="1">
    <source>
        <dbReference type="EMBL" id="VFJ71479.1"/>
    </source>
</evidence>
<gene>
    <name evidence="2" type="ORF">BECKFM1743A_GA0114220_105996</name>
    <name evidence="3" type="ORF">BECKFM1743B_GA0114221_106336</name>
    <name evidence="1" type="ORF">BECKFM1743C_GA0114222_105996</name>
</gene>
<dbReference type="EMBL" id="CAADFA010000599">
    <property type="protein sequence ID" value="VFJ71479.1"/>
    <property type="molecule type" value="Genomic_DNA"/>
</dbReference>
<organism evidence="1">
    <name type="scientific">Candidatus Kentrum sp. FM</name>
    <dbReference type="NCBI Taxonomy" id="2126340"/>
    <lineage>
        <taxon>Bacteria</taxon>
        <taxon>Pseudomonadati</taxon>
        <taxon>Pseudomonadota</taxon>
        <taxon>Gammaproteobacteria</taxon>
        <taxon>Candidatus Kentrum</taxon>
    </lineage>
</organism>
<proteinExistence type="predicted"/>
<name>A0A450TSY2_9GAMM</name>
<protein>
    <submittedName>
        <fullName evidence="1">Uncharacterized protein</fullName>
    </submittedName>
</protein>
<evidence type="ECO:0000313" key="3">
    <source>
        <dbReference type="EMBL" id="VFK19628.1"/>
    </source>
</evidence>
<reference evidence="1" key="1">
    <citation type="submission" date="2019-02" db="EMBL/GenBank/DDBJ databases">
        <authorList>
            <person name="Gruber-Vodicka R. H."/>
            <person name="Seah K. B. B."/>
        </authorList>
    </citation>
    <scope>NUCLEOTIDE SEQUENCE</scope>
    <source>
        <strain evidence="2">BECK_BZ163</strain>
        <strain evidence="3">BECK_BZ164</strain>
        <strain evidence="1">BECK_BZ165</strain>
    </source>
</reference>
<dbReference type="EMBL" id="CAADFL010000633">
    <property type="protein sequence ID" value="VFK19628.1"/>
    <property type="molecule type" value="Genomic_DNA"/>
</dbReference>
<dbReference type="AlphaFoldDB" id="A0A450TSY2"/>
<evidence type="ECO:0000313" key="2">
    <source>
        <dbReference type="EMBL" id="VFJ71664.1"/>
    </source>
</evidence>
<accession>A0A450TSY2</accession>
<sequence>MFYFTYILYKPREERVMNDEKIKELEELAREYEDGNKESPRVMTASCYGGGGSTTYTKPQCIDSSGD</sequence>
<dbReference type="EMBL" id="CAADEZ010000599">
    <property type="protein sequence ID" value="VFJ71664.1"/>
    <property type="molecule type" value="Genomic_DNA"/>
</dbReference>